<dbReference type="InterPro" id="IPR037176">
    <property type="entry name" value="Osmotin/thaumatin-like_sf"/>
</dbReference>
<evidence type="ECO:0000256" key="1">
    <source>
        <dbReference type="SAM" id="MobiDB-lite"/>
    </source>
</evidence>
<feature type="signal peptide" evidence="2">
    <location>
        <begin position="1"/>
        <end position="19"/>
    </location>
</feature>
<reference evidence="3" key="2">
    <citation type="submission" date="2023-02" db="EMBL/GenBank/DDBJ databases">
        <authorList>
            <consortium name="DOE Joint Genome Institute"/>
            <person name="Mondo S.J."/>
            <person name="Chang Y."/>
            <person name="Wang Y."/>
            <person name="Ahrendt S."/>
            <person name="Andreopoulos W."/>
            <person name="Barry K."/>
            <person name="Beard J."/>
            <person name="Benny G.L."/>
            <person name="Blankenship S."/>
            <person name="Bonito G."/>
            <person name="Cuomo C."/>
            <person name="Desiro A."/>
            <person name="Gervers K.A."/>
            <person name="Hundley H."/>
            <person name="Kuo A."/>
            <person name="LaButti K."/>
            <person name="Lang B.F."/>
            <person name="Lipzen A."/>
            <person name="O'Donnell K."/>
            <person name="Pangilinan J."/>
            <person name="Reynolds N."/>
            <person name="Sandor L."/>
            <person name="Smith M.W."/>
            <person name="Tsang A."/>
            <person name="Grigoriev I.V."/>
            <person name="Stajich J.E."/>
            <person name="Spatafora J.W."/>
        </authorList>
    </citation>
    <scope>NUCLEOTIDE SEQUENCE</scope>
    <source>
        <strain evidence="3">RSA 2281</strain>
    </source>
</reference>
<proteinExistence type="predicted"/>
<evidence type="ECO:0000313" key="4">
    <source>
        <dbReference type="Proteomes" id="UP001209540"/>
    </source>
</evidence>
<dbReference type="EMBL" id="JAIXMP010000002">
    <property type="protein sequence ID" value="KAI9276669.1"/>
    <property type="molecule type" value="Genomic_DNA"/>
</dbReference>
<evidence type="ECO:0000256" key="2">
    <source>
        <dbReference type="SAM" id="SignalP"/>
    </source>
</evidence>
<dbReference type="PANTHER" id="PTHR31013:SF2">
    <property type="entry name" value="THAUMATIN-LIKE PROTEIN"/>
    <property type="match status" value="1"/>
</dbReference>
<sequence length="373" mass="39857">MYTSLKLVSIAALIGFAAAAPTAESSSSPSFSSSSPSSLSSSTSSSSSSSSSTPTSSSSPSSSSSSGGGGGVKIVIKNDCDYDLSIGKLDNGASSPELSQVSKGSEKTYSLDGKWQGRFWSRESGGGDNPTAGAADPASLAEFTFKGHGGNDYYDVSFVDGYNIPIRIDPINPSKDGGADNGEQYHCGAPACSNVPKCPDELKVMKDGKEVGCKSACSKFGTEEYCCSGSKDTPDKCPANKYSKQVKDVCPDVYTYAYDDTTIISVTLLQICKFRLTSHKLLFCCFTGLVQCCQNENQNRIHVRFSSKTSRIKLYKKDGLLSMNVNELRNIALPNIQNGLEHGYNDEVMRQSNILIDESNELLVITIKLQMKT</sequence>
<dbReference type="Pfam" id="PF00314">
    <property type="entry name" value="Thaumatin"/>
    <property type="match status" value="1"/>
</dbReference>
<protein>
    <submittedName>
        <fullName evidence="3">Thaumatin</fullName>
    </submittedName>
</protein>
<gene>
    <name evidence="3" type="ORF">BDA99DRAFT_531771</name>
</gene>
<dbReference type="Gene3D" id="2.60.110.10">
    <property type="entry name" value="Thaumatin"/>
    <property type="match status" value="1"/>
</dbReference>
<keyword evidence="4" id="KW-1185">Reference proteome</keyword>
<dbReference type="SMART" id="SM00205">
    <property type="entry name" value="THN"/>
    <property type="match status" value="1"/>
</dbReference>
<dbReference type="AlphaFoldDB" id="A0AAD5KAP0"/>
<dbReference type="SUPFAM" id="SSF49870">
    <property type="entry name" value="Osmotin, thaumatin-like protein"/>
    <property type="match status" value="1"/>
</dbReference>
<feature type="region of interest" description="Disordered" evidence="1">
    <location>
        <begin position="23"/>
        <end position="70"/>
    </location>
</feature>
<organism evidence="3 4">
    <name type="scientific">Phascolomyces articulosus</name>
    <dbReference type="NCBI Taxonomy" id="60185"/>
    <lineage>
        <taxon>Eukaryota</taxon>
        <taxon>Fungi</taxon>
        <taxon>Fungi incertae sedis</taxon>
        <taxon>Mucoromycota</taxon>
        <taxon>Mucoromycotina</taxon>
        <taxon>Mucoromycetes</taxon>
        <taxon>Mucorales</taxon>
        <taxon>Lichtheimiaceae</taxon>
        <taxon>Phascolomyces</taxon>
    </lineage>
</organism>
<comment type="caution">
    <text evidence="3">The sequence shown here is derived from an EMBL/GenBank/DDBJ whole genome shotgun (WGS) entry which is preliminary data.</text>
</comment>
<evidence type="ECO:0000313" key="3">
    <source>
        <dbReference type="EMBL" id="KAI9276669.1"/>
    </source>
</evidence>
<dbReference type="InterPro" id="IPR001938">
    <property type="entry name" value="Thaumatin"/>
</dbReference>
<keyword evidence="2" id="KW-0732">Signal</keyword>
<dbReference type="PROSITE" id="PS51367">
    <property type="entry name" value="THAUMATIN_2"/>
    <property type="match status" value="1"/>
</dbReference>
<name>A0AAD5KAP0_9FUNG</name>
<reference evidence="3" key="1">
    <citation type="journal article" date="2022" name="IScience">
        <title>Evolution of zygomycete secretomes and the origins of terrestrial fungal ecologies.</title>
        <authorList>
            <person name="Chang Y."/>
            <person name="Wang Y."/>
            <person name="Mondo S."/>
            <person name="Ahrendt S."/>
            <person name="Andreopoulos W."/>
            <person name="Barry K."/>
            <person name="Beard J."/>
            <person name="Benny G.L."/>
            <person name="Blankenship S."/>
            <person name="Bonito G."/>
            <person name="Cuomo C."/>
            <person name="Desiro A."/>
            <person name="Gervers K.A."/>
            <person name="Hundley H."/>
            <person name="Kuo A."/>
            <person name="LaButti K."/>
            <person name="Lang B.F."/>
            <person name="Lipzen A."/>
            <person name="O'Donnell K."/>
            <person name="Pangilinan J."/>
            <person name="Reynolds N."/>
            <person name="Sandor L."/>
            <person name="Smith M.E."/>
            <person name="Tsang A."/>
            <person name="Grigoriev I.V."/>
            <person name="Stajich J.E."/>
            <person name="Spatafora J.W."/>
        </authorList>
    </citation>
    <scope>NUCLEOTIDE SEQUENCE</scope>
    <source>
        <strain evidence="3">RSA 2281</strain>
    </source>
</reference>
<dbReference type="Proteomes" id="UP001209540">
    <property type="component" value="Unassembled WGS sequence"/>
</dbReference>
<feature type="chain" id="PRO_5042101606" evidence="2">
    <location>
        <begin position="20"/>
        <end position="373"/>
    </location>
</feature>
<dbReference type="PANTHER" id="PTHR31013">
    <property type="entry name" value="THAUMATIN FAMILY PROTEIN-RELATED"/>
    <property type="match status" value="1"/>
</dbReference>
<accession>A0AAD5KAP0</accession>
<feature type="compositionally biased region" description="Low complexity" evidence="1">
    <location>
        <begin position="23"/>
        <end position="65"/>
    </location>
</feature>